<dbReference type="AlphaFoldDB" id="A0A7J9GJC2"/>
<evidence type="ECO:0000313" key="1">
    <source>
        <dbReference type="EMBL" id="MBA0797662.1"/>
    </source>
</evidence>
<protein>
    <submittedName>
        <fullName evidence="1">Uncharacterized protein</fullName>
    </submittedName>
</protein>
<gene>
    <name evidence="1" type="ORF">Gohar_008335</name>
</gene>
<sequence length="49" mass="5717">MEKNTVSQILCCYLKKVGCQENLKRQGEKSNGMIEMVINLWRSWNLNQG</sequence>
<comment type="caution">
    <text evidence="1">The sequence shown here is derived from an EMBL/GenBank/DDBJ whole genome shotgun (WGS) entry which is preliminary data.</text>
</comment>
<organism evidence="1 2">
    <name type="scientific">Gossypium harknessii</name>
    <dbReference type="NCBI Taxonomy" id="34285"/>
    <lineage>
        <taxon>Eukaryota</taxon>
        <taxon>Viridiplantae</taxon>
        <taxon>Streptophyta</taxon>
        <taxon>Embryophyta</taxon>
        <taxon>Tracheophyta</taxon>
        <taxon>Spermatophyta</taxon>
        <taxon>Magnoliopsida</taxon>
        <taxon>eudicotyledons</taxon>
        <taxon>Gunneridae</taxon>
        <taxon>Pentapetalae</taxon>
        <taxon>rosids</taxon>
        <taxon>malvids</taxon>
        <taxon>Malvales</taxon>
        <taxon>Malvaceae</taxon>
        <taxon>Malvoideae</taxon>
        <taxon>Gossypium</taxon>
    </lineage>
</organism>
<accession>A0A7J9GJC2</accession>
<feature type="non-terminal residue" evidence="1">
    <location>
        <position position="49"/>
    </location>
</feature>
<evidence type="ECO:0000313" key="2">
    <source>
        <dbReference type="Proteomes" id="UP000593560"/>
    </source>
</evidence>
<dbReference type="EMBL" id="JABFAD010000005">
    <property type="protein sequence ID" value="MBA0797662.1"/>
    <property type="molecule type" value="Genomic_DNA"/>
</dbReference>
<reference evidence="1 2" key="1">
    <citation type="journal article" date="2019" name="Genome Biol. Evol.">
        <title>Insights into the evolution of the New World diploid cottons (Gossypium, subgenus Houzingenia) based on genome sequencing.</title>
        <authorList>
            <person name="Grover C.E."/>
            <person name="Arick M.A. 2nd"/>
            <person name="Thrash A."/>
            <person name="Conover J.L."/>
            <person name="Sanders W.S."/>
            <person name="Peterson D.G."/>
            <person name="Frelichowski J.E."/>
            <person name="Scheffler J.A."/>
            <person name="Scheffler B.E."/>
            <person name="Wendel J.F."/>
        </authorList>
    </citation>
    <scope>NUCLEOTIDE SEQUENCE [LARGE SCALE GENOMIC DNA]</scope>
    <source>
        <strain evidence="1">0</strain>
        <tissue evidence="1">Leaf</tissue>
    </source>
</reference>
<name>A0A7J9GJC2_9ROSI</name>
<keyword evidence="2" id="KW-1185">Reference proteome</keyword>
<dbReference type="Proteomes" id="UP000593560">
    <property type="component" value="Unassembled WGS sequence"/>
</dbReference>
<proteinExistence type="predicted"/>